<keyword evidence="2" id="KW-1185">Reference proteome</keyword>
<dbReference type="RefSeq" id="XP_024707356.1">
    <property type="nucleotide sequence ID" value="XM_024845405.1"/>
</dbReference>
<accession>A0A2I2GGP8</accession>
<gene>
    <name evidence="1" type="ORF">P170DRAFT_377519</name>
</gene>
<dbReference type="Proteomes" id="UP000234275">
    <property type="component" value="Unassembled WGS sequence"/>
</dbReference>
<dbReference type="VEuPathDB" id="FungiDB:P170DRAFT_377519"/>
<comment type="caution">
    <text evidence="1">The sequence shown here is derived from an EMBL/GenBank/DDBJ whole genome shotgun (WGS) entry which is preliminary data.</text>
</comment>
<dbReference type="GeneID" id="36553105"/>
<dbReference type="AlphaFoldDB" id="A0A2I2GGP8"/>
<organism evidence="1 2">
    <name type="scientific">Aspergillus steynii IBT 23096</name>
    <dbReference type="NCBI Taxonomy" id="1392250"/>
    <lineage>
        <taxon>Eukaryota</taxon>
        <taxon>Fungi</taxon>
        <taxon>Dikarya</taxon>
        <taxon>Ascomycota</taxon>
        <taxon>Pezizomycotina</taxon>
        <taxon>Eurotiomycetes</taxon>
        <taxon>Eurotiomycetidae</taxon>
        <taxon>Eurotiales</taxon>
        <taxon>Aspergillaceae</taxon>
        <taxon>Aspergillus</taxon>
        <taxon>Aspergillus subgen. Circumdati</taxon>
    </lineage>
</organism>
<reference evidence="1 2" key="1">
    <citation type="submission" date="2016-12" db="EMBL/GenBank/DDBJ databases">
        <title>The genomes of Aspergillus section Nigri reveals drivers in fungal speciation.</title>
        <authorList>
            <consortium name="DOE Joint Genome Institute"/>
            <person name="Vesth T.C."/>
            <person name="Nybo J."/>
            <person name="Theobald S."/>
            <person name="Brandl J."/>
            <person name="Frisvad J.C."/>
            <person name="Nielsen K.F."/>
            <person name="Lyhne E.K."/>
            <person name="Kogle M.E."/>
            <person name="Kuo A."/>
            <person name="Riley R."/>
            <person name="Clum A."/>
            <person name="Nolan M."/>
            <person name="Lipzen A."/>
            <person name="Salamov A."/>
            <person name="Henrissat B."/>
            <person name="Wiebenga A."/>
            <person name="De Vries R.P."/>
            <person name="Grigoriev I.V."/>
            <person name="Mortensen U.H."/>
            <person name="Andersen M.R."/>
            <person name="Baker S.E."/>
        </authorList>
    </citation>
    <scope>NUCLEOTIDE SEQUENCE [LARGE SCALE GENOMIC DNA]</scope>
    <source>
        <strain evidence="1 2">IBT 23096</strain>
    </source>
</reference>
<dbReference type="EMBL" id="MSFO01000002">
    <property type="protein sequence ID" value="PLB52054.1"/>
    <property type="molecule type" value="Genomic_DNA"/>
</dbReference>
<proteinExistence type="predicted"/>
<name>A0A2I2GGP8_9EURO</name>
<evidence type="ECO:0000313" key="2">
    <source>
        <dbReference type="Proteomes" id="UP000234275"/>
    </source>
</evidence>
<protein>
    <submittedName>
        <fullName evidence="1">Uncharacterized protein</fullName>
    </submittedName>
</protein>
<dbReference type="OrthoDB" id="4497058at2759"/>
<sequence>MSVTINSKVVELDDLIPKVVDRECEDEDVERLIPWVFQHSDIVDGDCLESGPKEGCEFQPLFYHLQSYRCELQANDSDDTGISNIFVPSETITLPRKSWRMPGREQFTHFINDQCTITKLLLQSIYLSLDHDVKAPDPKVEFTTAARDLKYTIGGSRYATRLEGAVLAGPRAQYMPMIAFTGWFIGQTWNAFLMETFSAMLGQLTRNLSLLQTGFEDQEVFIVGFYGPYLHIARGFFTKDRISRVHAEGNFDQGPVSLQFTRGYDLFLKEDWLEATRALTRLLRYLHSGKSRVGAVQKERRSPSV</sequence>
<evidence type="ECO:0000313" key="1">
    <source>
        <dbReference type="EMBL" id="PLB52054.1"/>
    </source>
</evidence>